<name>A0ABS7KYM9_CLOSR</name>
<evidence type="ECO:0000313" key="8">
    <source>
        <dbReference type="EMBL" id="MBY0755915.1"/>
    </source>
</evidence>
<dbReference type="Pfam" id="PF13510">
    <property type="entry name" value="Fer2_4"/>
    <property type="match status" value="1"/>
</dbReference>
<dbReference type="InterPro" id="IPR017896">
    <property type="entry name" value="4Fe4S_Fe-S-bd"/>
</dbReference>
<evidence type="ECO:0000256" key="1">
    <source>
        <dbReference type="ARBA" id="ARBA00022485"/>
    </source>
</evidence>
<dbReference type="Pfam" id="PF22609">
    <property type="entry name" value="Fe_hydrogense_Fe-S_bd"/>
    <property type="match status" value="1"/>
</dbReference>
<feature type="domain" description="2Fe-2S ferredoxin-type" evidence="5">
    <location>
        <begin position="1"/>
        <end position="79"/>
    </location>
</feature>
<dbReference type="InterPro" id="IPR003149">
    <property type="entry name" value="Fe_hydrogenase_ssu"/>
</dbReference>
<dbReference type="InterPro" id="IPR017900">
    <property type="entry name" value="4Fe4S_Fe_S_CS"/>
</dbReference>
<dbReference type="InterPro" id="IPR036010">
    <property type="entry name" value="2Fe-2S_ferredoxin-like_sf"/>
</dbReference>
<dbReference type="InterPro" id="IPR001041">
    <property type="entry name" value="2Fe-2S_ferredoxin-type"/>
</dbReference>
<keyword evidence="9" id="KW-1185">Reference proteome</keyword>
<dbReference type="InterPro" id="IPR009016">
    <property type="entry name" value="Fe_hydrogenase"/>
</dbReference>
<evidence type="ECO:0000256" key="3">
    <source>
        <dbReference type="ARBA" id="ARBA00023004"/>
    </source>
</evidence>
<evidence type="ECO:0000259" key="7">
    <source>
        <dbReference type="PROSITE" id="PS51839"/>
    </source>
</evidence>
<dbReference type="Gene3D" id="3.30.70.20">
    <property type="match status" value="1"/>
</dbReference>
<dbReference type="InterPro" id="IPR019574">
    <property type="entry name" value="NADH_UbQ_OxRdtase_Gsu_4Fe4S-bd"/>
</dbReference>
<dbReference type="SUPFAM" id="SSF54292">
    <property type="entry name" value="2Fe-2S ferredoxin-like"/>
    <property type="match status" value="1"/>
</dbReference>
<gene>
    <name evidence="8" type="ORF">K5V21_10700</name>
</gene>
<keyword evidence="2" id="KW-0479">Metal-binding</keyword>
<feature type="domain" description="4Fe-4S ferredoxin-type" evidence="6">
    <location>
        <begin position="182"/>
        <end position="211"/>
    </location>
</feature>
<dbReference type="EMBL" id="JAIKTU010000008">
    <property type="protein sequence ID" value="MBY0755915.1"/>
    <property type="molecule type" value="Genomic_DNA"/>
</dbReference>
<dbReference type="RefSeq" id="WP_204594204.1">
    <property type="nucleotide sequence ID" value="NZ_JAFBDA010000004.1"/>
</dbReference>
<dbReference type="PROSITE" id="PS00198">
    <property type="entry name" value="4FE4S_FER_1"/>
    <property type="match status" value="1"/>
</dbReference>
<dbReference type="InterPro" id="IPR055150">
    <property type="entry name" value="Fe_hydrogense_Fe-S_bd"/>
</dbReference>
<protein>
    <submittedName>
        <fullName evidence="8">[FeFe] hydrogenase, group A</fullName>
    </submittedName>
</protein>
<evidence type="ECO:0000256" key="2">
    <source>
        <dbReference type="ARBA" id="ARBA00022723"/>
    </source>
</evidence>
<dbReference type="Gene3D" id="3.10.20.740">
    <property type="match status" value="1"/>
</dbReference>
<dbReference type="Gene3D" id="4.10.260.20">
    <property type="entry name" value="Iron hydrogenase, small subunit"/>
    <property type="match status" value="1"/>
</dbReference>
<organism evidence="8 9">
    <name type="scientific">Clostridium sardiniense</name>
    <name type="common">Clostridium absonum</name>
    <dbReference type="NCBI Taxonomy" id="29369"/>
    <lineage>
        <taxon>Bacteria</taxon>
        <taxon>Bacillati</taxon>
        <taxon>Bacillota</taxon>
        <taxon>Clostridia</taxon>
        <taxon>Eubacteriales</taxon>
        <taxon>Clostridiaceae</taxon>
        <taxon>Clostridium</taxon>
    </lineage>
</organism>
<keyword evidence="1" id="KW-0004">4Fe-4S</keyword>
<dbReference type="InterPro" id="IPR013352">
    <property type="entry name" value="Fe_hydrogenase_subset"/>
</dbReference>
<dbReference type="SUPFAM" id="SSF53920">
    <property type="entry name" value="Fe-only hydrogenase"/>
    <property type="match status" value="1"/>
</dbReference>
<dbReference type="Proteomes" id="UP001299068">
    <property type="component" value="Unassembled WGS sequence"/>
</dbReference>
<evidence type="ECO:0000259" key="6">
    <source>
        <dbReference type="PROSITE" id="PS51379"/>
    </source>
</evidence>
<dbReference type="NCBIfam" id="NF040762">
    <property type="entry name" value="Hydr_FeFe_Clost"/>
    <property type="match status" value="1"/>
</dbReference>
<keyword evidence="3" id="KW-0408">Iron</keyword>
<sequence length="584" mass="64531">MKKLVINDKEIQVAEGTNILDAARANGIDDIATLCYLKECGNVGKCGVCAVEVEGKPNLVLACLTKVEDGMVIRTNTEKVQERVKSRVSALLNKHEFKCGPCSRRETCEFLKLVIKSKGRATTPFLPKDKSEYIDERSKSITIDRTKCVLCGRCQSSCKVKSGTEAIKIANFDGTRMVAPTDNKCFDDTNCLLCGQCVSACPVAALEEKSHIERVEEALADPEMHVLVAMAPAVRTSMGELFKMGYGVDVTGKLYTALRELGFNKVFDINFGADMTIMEEATELVQRIQAGGPFPMLTSCCPAWVRQVENYYPNLIDNLSTAKSPQQIFGTATKTYYPQLADIDPKKVFTVTVMPCTAKKYEADRPEMEQNGLRDIDAVITTRELAKMIKARKIDFANLEDGVQDPAMGEYTGAGVIFGATGGVMEAAIRTAKDFVENESLENVEYHEVRGLDGIKEATVKIGGKDYNLAVVNGSANLFEFIESGRLDNKQYHFIEVMACPGGCVDGGGQPHVSATDREKINVRAVRASVLYNQDKNFKKRKSHENEALLKMYETYMGHPGHGKAHELLHLKYKKKDKKSEEIV</sequence>
<keyword evidence="4" id="KW-0411">Iron-sulfur</keyword>
<dbReference type="CDD" id="cd00207">
    <property type="entry name" value="fer2"/>
    <property type="match status" value="1"/>
</dbReference>
<dbReference type="Gene3D" id="3.40.50.1780">
    <property type="match status" value="1"/>
</dbReference>
<dbReference type="PROSITE" id="PS51839">
    <property type="entry name" value="4FE4S_HC3"/>
    <property type="match status" value="1"/>
</dbReference>
<dbReference type="Gene3D" id="3.40.950.10">
    <property type="entry name" value="Fe-only Hydrogenase (Larger Subunit), Chain L, domain 3"/>
    <property type="match status" value="1"/>
</dbReference>
<evidence type="ECO:0000259" key="5">
    <source>
        <dbReference type="PROSITE" id="PS51085"/>
    </source>
</evidence>
<dbReference type="InterPro" id="IPR036991">
    <property type="entry name" value="Fe_hydrogenase_ssu_sf"/>
</dbReference>
<proteinExistence type="predicted"/>
<dbReference type="Pfam" id="PF00037">
    <property type="entry name" value="Fer4"/>
    <property type="match status" value="1"/>
</dbReference>
<evidence type="ECO:0000313" key="9">
    <source>
        <dbReference type="Proteomes" id="UP001299068"/>
    </source>
</evidence>
<dbReference type="PANTHER" id="PTHR11615">
    <property type="entry name" value="NITRATE, FORMATE, IRON DEHYDROGENASE"/>
    <property type="match status" value="1"/>
</dbReference>
<evidence type="ECO:0000256" key="4">
    <source>
        <dbReference type="ARBA" id="ARBA00023014"/>
    </source>
</evidence>
<dbReference type="InterPro" id="IPR004108">
    <property type="entry name" value="Fe_hydrogenase_lsu_C"/>
</dbReference>
<dbReference type="Pfam" id="PF02256">
    <property type="entry name" value="Fe_hyd_SSU"/>
    <property type="match status" value="1"/>
</dbReference>
<comment type="caution">
    <text evidence="8">The sequence shown here is derived from an EMBL/GenBank/DDBJ whole genome shotgun (WGS) entry which is preliminary data.</text>
</comment>
<dbReference type="PROSITE" id="PS51085">
    <property type="entry name" value="2FE2S_FER_2"/>
    <property type="match status" value="1"/>
</dbReference>
<dbReference type="InterPro" id="IPR050340">
    <property type="entry name" value="Cytosolic_Fe-S_CAF"/>
</dbReference>
<dbReference type="PROSITE" id="PS51379">
    <property type="entry name" value="4FE4S_FER_2"/>
    <property type="match status" value="2"/>
</dbReference>
<dbReference type="SMART" id="SM00902">
    <property type="entry name" value="Fe_hyd_SSU"/>
    <property type="match status" value="1"/>
</dbReference>
<dbReference type="NCBIfam" id="TIGR02512">
    <property type="entry name" value="FeFe_hydrog_A"/>
    <property type="match status" value="1"/>
</dbReference>
<reference evidence="8 9" key="1">
    <citation type="journal article" date="2021" name="Cell Host Microbe">
        <title>in vivo commensal control of Clostridioides difficile virulence.</title>
        <authorList>
            <person name="Girinathan B.P."/>
            <person name="Dibenedetto N."/>
            <person name="Worley J.N."/>
            <person name="Peltier J."/>
            <person name="Arrieta-Ortiz M.L."/>
            <person name="Rupa Christinal Immanuel S."/>
            <person name="Lavin R."/>
            <person name="Delaney M.L."/>
            <person name="Cummins C."/>
            <person name="Hoffmann M."/>
            <person name="Luo Y."/>
            <person name="Gonzalez-Escalona N."/>
            <person name="Allard M."/>
            <person name="Onderdonk A.B."/>
            <person name="Gerber G.K."/>
            <person name="Sonenshein A.L."/>
            <person name="Baliga N."/>
            <person name="Dupuy B."/>
            <person name="Bry L."/>
        </authorList>
    </citation>
    <scope>NUCLEOTIDE SEQUENCE [LARGE SCALE GENOMIC DNA]</scope>
    <source>
        <strain evidence="8 9">DSM 599</strain>
    </source>
</reference>
<dbReference type="Pfam" id="PF02906">
    <property type="entry name" value="Fe_hyd_lg_C"/>
    <property type="match status" value="1"/>
</dbReference>
<dbReference type="SUPFAM" id="SSF54862">
    <property type="entry name" value="4Fe-4S ferredoxins"/>
    <property type="match status" value="1"/>
</dbReference>
<feature type="domain" description="4Fe-4S ferredoxin-type" evidence="6">
    <location>
        <begin position="139"/>
        <end position="172"/>
    </location>
</feature>
<feature type="domain" description="4Fe-4S His(Cys)3-ligated-type" evidence="7">
    <location>
        <begin position="79"/>
        <end position="118"/>
    </location>
</feature>
<accession>A0ABS7KYM9</accession>